<dbReference type="GO" id="GO:0017071">
    <property type="term" value="C:intracellular cyclic nucleotide activated cation channel complex"/>
    <property type="evidence" value="ECO:0007669"/>
    <property type="project" value="TreeGrafter"/>
</dbReference>
<dbReference type="InterPro" id="IPR050866">
    <property type="entry name" value="CNG_cation_channel"/>
</dbReference>
<dbReference type="GO" id="GO:0007601">
    <property type="term" value="P:visual perception"/>
    <property type="evidence" value="ECO:0007669"/>
    <property type="project" value="UniProtKB-KW"/>
</dbReference>
<dbReference type="FunFam" id="2.60.120.10:FF:000020">
    <property type="entry name" value="Cyclic nucleotide-gated channel beta 3"/>
    <property type="match status" value="1"/>
</dbReference>
<dbReference type="PANTHER" id="PTHR45638:SF16">
    <property type="entry name" value="CYCLIC NUCLEOTIDE-GATED CATION CHANNEL BETA-1"/>
    <property type="match status" value="1"/>
</dbReference>
<dbReference type="GO" id="GO:0005886">
    <property type="term" value="C:plasma membrane"/>
    <property type="evidence" value="ECO:0007669"/>
    <property type="project" value="TreeGrafter"/>
</dbReference>
<dbReference type="GO" id="GO:0001750">
    <property type="term" value="C:photoreceptor outer segment"/>
    <property type="evidence" value="ECO:0007669"/>
    <property type="project" value="TreeGrafter"/>
</dbReference>
<evidence type="ECO:0000256" key="17">
    <source>
        <dbReference type="SAM" id="Phobius"/>
    </source>
</evidence>
<dbReference type="GO" id="GO:0030553">
    <property type="term" value="F:cGMP binding"/>
    <property type="evidence" value="ECO:0007669"/>
    <property type="project" value="UniProtKB-KW"/>
</dbReference>
<accession>A0A6I9NMW6</accession>
<dbReference type="InterPro" id="IPR018488">
    <property type="entry name" value="cNMP-bd_CS"/>
</dbReference>
<comment type="catalytic activity">
    <reaction evidence="15">
        <text>Na(+)(in) = Na(+)(out)</text>
        <dbReference type="Rhea" id="RHEA:34963"/>
        <dbReference type="ChEBI" id="CHEBI:29101"/>
    </reaction>
</comment>
<feature type="compositionally biased region" description="Polar residues" evidence="16">
    <location>
        <begin position="150"/>
        <end position="164"/>
    </location>
</feature>
<evidence type="ECO:0000256" key="3">
    <source>
        <dbReference type="ARBA" id="ARBA00022535"/>
    </source>
</evidence>
<feature type="compositionally biased region" description="Low complexity" evidence="16">
    <location>
        <begin position="861"/>
        <end position="881"/>
    </location>
</feature>
<feature type="region of interest" description="Disordered" evidence="16">
    <location>
        <begin position="818"/>
        <end position="924"/>
    </location>
</feature>
<dbReference type="FunFam" id="1.10.287.70:FF:000072">
    <property type="entry name" value="Cyclic nucleotide gated channel beta 3"/>
    <property type="match status" value="1"/>
</dbReference>
<dbReference type="Gene3D" id="1.10.287.630">
    <property type="entry name" value="Helix hairpin bin"/>
    <property type="match status" value="1"/>
</dbReference>
<organism evidence="19 20">
    <name type="scientific">Notothenia coriiceps</name>
    <name type="common">black rockcod</name>
    <dbReference type="NCBI Taxonomy" id="8208"/>
    <lineage>
        <taxon>Eukaryota</taxon>
        <taxon>Metazoa</taxon>
        <taxon>Chordata</taxon>
        <taxon>Craniata</taxon>
        <taxon>Vertebrata</taxon>
        <taxon>Euteleostomi</taxon>
        <taxon>Actinopterygii</taxon>
        <taxon>Neopterygii</taxon>
        <taxon>Teleostei</taxon>
        <taxon>Neoteleostei</taxon>
        <taxon>Acanthomorphata</taxon>
        <taxon>Eupercaria</taxon>
        <taxon>Perciformes</taxon>
        <taxon>Notothenioidei</taxon>
        <taxon>Nototheniidae</taxon>
        <taxon>Notothenia</taxon>
    </lineage>
</organism>
<feature type="compositionally biased region" description="Low complexity" evidence="16">
    <location>
        <begin position="1"/>
        <end position="10"/>
    </location>
</feature>
<reference evidence="20" key="1">
    <citation type="submission" date="2025-08" db="UniProtKB">
        <authorList>
            <consortium name="RefSeq"/>
        </authorList>
    </citation>
    <scope>IDENTIFICATION</scope>
    <source>
        <tissue evidence="20">Muscle</tissue>
    </source>
</reference>
<proteinExistence type="predicted"/>
<keyword evidence="2" id="KW-0813">Transport</keyword>
<evidence type="ECO:0000313" key="19">
    <source>
        <dbReference type="Proteomes" id="UP000504611"/>
    </source>
</evidence>
<evidence type="ECO:0000256" key="2">
    <source>
        <dbReference type="ARBA" id="ARBA00022448"/>
    </source>
</evidence>
<evidence type="ECO:0000256" key="1">
    <source>
        <dbReference type="ARBA" id="ARBA00004141"/>
    </source>
</evidence>
<feature type="compositionally biased region" description="Basic and acidic residues" evidence="16">
    <location>
        <begin position="914"/>
        <end position="924"/>
    </location>
</feature>
<keyword evidence="9" id="KW-0406">Ion transport</keyword>
<dbReference type="Gene3D" id="2.60.120.10">
    <property type="entry name" value="Jelly Rolls"/>
    <property type="match status" value="1"/>
</dbReference>
<dbReference type="GO" id="GO:0001895">
    <property type="term" value="P:retina homeostasis"/>
    <property type="evidence" value="ECO:0007669"/>
    <property type="project" value="TreeGrafter"/>
</dbReference>
<dbReference type="GO" id="GO:0005222">
    <property type="term" value="F:intracellularly cAMP-activated cation channel activity"/>
    <property type="evidence" value="ECO:0007669"/>
    <property type="project" value="TreeGrafter"/>
</dbReference>
<dbReference type="Gene3D" id="1.10.287.70">
    <property type="match status" value="1"/>
</dbReference>
<keyword evidence="11" id="KW-1071">Ligand-gated ion channel</keyword>
<keyword evidence="6" id="KW-0547">Nucleotide-binding</keyword>
<dbReference type="GO" id="GO:0005223">
    <property type="term" value="F:intracellularly cGMP-activated cation channel activity"/>
    <property type="evidence" value="ECO:0007669"/>
    <property type="project" value="TreeGrafter"/>
</dbReference>
<dbReference type="InterPro" id="IPR000595">
    <property type="entry name" value="cNMP-bd_dom"/>
</dbReference>
<protein>
    <submittedName>
        <fullName evidence="20">Cyclic nucleotide-gated cation channel beta-1-like</fullName>
    </submittedName>
</protein>
<dbReference type="PANTHER" id="PTHR45638">
    <property type="entry name" value="CYCLIC NUCLEOTIDE-GATED CATION CHANNEL SUBUNIT A"/>
    <property type="match status" value="1"/>
</dbReference>
<dbReference type="SUPFAM" id="SSF51206">
    <property type="entry name" value="cAMP-binding domain-like"/>
    <property type="match status" value="1"/>
</dbReference>
<evidence type="ECO:0000256" key="11">
    <source>
        <dbReference type="ARBA" id="ARBA00023286"/>
    </source>
</evidence>
<dbReference type="KEGG" id="ncc:104953701"/>
<feature type="compositionally biased region" description="Low complexity" evidence="16">
    <location>
        <begin position="27"/>
        <end position="46"/>
    </location>
</feature>
<dbReference type="RefSeq" id="XP_010778979.1">
    <property type="nucleotide sequence ID" value="XM_010780677.1"/>
</dbReference>
<feature type="region of interest" description="Disordered" evidence="16">
    <location>
        <begin position="103"/>
        <end position="229"/>
    </location>
</feature>
<feature type="compositionally biased region" description="Acidic residues" evidence="16">
    <location>
        <begin position="896"/>
        <end position="913"/>
    </location>
</feature>
<dbReference type="AlphaFoldDB" id="A0A6I9NMW6"/>
<gene>
    <name evidence="20" type="primary">LOC104953701</name>
</gene>
<evidence type="ECO:0000256" key="8">
    <source>
        <dbReference type="ARBA" id="ARBA00022992"/>
    </source>
</evidence>
<dbReference type="CDD" id="cd00038">
    <property type="entry name" value="CAP_ED"/>
    <property type="match status" value="1"/>
</dbReference>
<evidence type="ECO:0000256" key="14">
    <source>
        <dbReference type="ARBA" id="ARBA00034430"/>
    </source>
</evidence>
<dbReference type="PROSITE" id="PS00889">
    <property type="entry name" value="CNMP_BINDING_2"/>
    <property type="match status" value="1"/>
</dbReference>
<name>A0A6I9NMW6_9TELE</name>
<feature type="region of interest" description="Disordered" evidence="16">
    <location>
        <begin position="763"/>
        <end position="794"/>
    </location>
</feature>
<evidence type="ECO:0000256" key="13">
    <source>
        <dbReference type="ARBA" id="ARBA00023305"/>
    </source>
</evidence>
<dbReference type="FunFam" id="1.10.287.630:FF:000001">
    <property type="entry name" value="Cyclic nucleotide-gated channel alpha 3"/>
    <property type="match status" value="1"/>
</dbReference>
<feature type="compositionally biased region" description="Basic and acidic residues" evidence="16">
    <location>
        <begin position="210"/>
        <end position="219"/>
    </location>
</feature>
<dbReference type="SUPFAM" id="SSF81324">
    <property type="entry name" value="Voltage-gated potassium channels"/>
    <property type="match status" value="1"/>
</dbReference>
<feature type="region of interest" description="Disordered" evidence="16">
    <location>
        <begin position="1"/>
        <end position="78"/>
    </location>
</feature>
<keyword evidence="5 17" id="KW-0812">Transmembrane</keyword>
<evidence type="ECO:0000256" key="5">
    <source>
        <dbReference type="ARBA" id="ARBA00022692"/>
    </source>
</evidence>
<comment type="subcellular location">
    <subcellularLocation>
        <location evidence="1">Membrane</location>
        <topology evidence="1">Multi-pass membrane protein</topology>
    </subcellularLocation>
</comment>
<dbReference type="Proteomes" id="UP000504611">
    <property type="component" value="Unplaced"/>
</dbReference>
<dbReference type="PROSITE" id="PS00888">
    <property type="entry name" value="CNMP_BINDING_1"/>
    <property type="match status" value="1"/>
</dbReference>
<evidence type="ECO:0000256" key="10">
    <source>
        <dbReference type="ARBA" id="ARBA00023136"/>
    </source>
</evidence>
<keyword evidence="12" id="KW-0407">Ion channel</keyword>
<evidence type="ECO:0000256" key="15">
    <source>
        <dbReference type="ARBA" id="ARBA00036239"/>
    </source>
</evidence>
<keyword evidence="10 17" id="KW-0472">Membrane</keyword>
<feature type="compositionally biased region" description="Basic and acidic residues" evidence="16">
    <location>
        <begin position="773"/>
        <end position="782"/>
    </location>
</feature>
<dbReference type="GO" id="GO:0044877">
    <property type="term" value="F:protein-containing complex binding"/>
    <property type="evidence" value="ECO:0007669"/>
    <property type="project" value="TreeGrafter"/>
</dbReference>
<feature type="compositionally biased region" description="Basic residues" evidence="16">
    <location>
        <begin position="763"/>
        <end position="772"/>
    </location>
</feature>
<feature type="compositionally biased region" description="Gly residues" evidence="16">
    <location>
        <begin position="291"/>
        <end position="301"/>
    </location>
</feature>
<keyword evidence="7 17" id="KW-1133">Transmembrane helix</keyword>
<evidence type="ECO:0000256" key="4">
    <source>
        <dbReference type="ARBA" id="ARBA00022606"/>
    </source>
</evidence>
<dbReference type="InterPro" id="IPR018490">
    <property type="entry name" value="cNMP-bd_dom_sf"/>
</dbReference>
<comment type="catalytic activity">
    <reaction evidence="14">
        <text>K(+)(in) = K(+)(out)</text>
        <dbReference type="Rhea" id="RHEA:29463"/>
        <dbReference type="ChEBI" id="CHEBI:29103"/>
    </reaction>
</comment>
<feature type="compositionally biased region" description="Polar residues" evidence="16">
    <location>
        <begin position="882"/>
        <end position="892"/>
    </location>
</feature>
<evidence type="ECO:0000256" key="6">
    <source>
        <dbReference type="ARBA" id="ARBA00022741"/>
    </source>
</evidence>
<dbReference type="PROSITE" id="PS50042">
    <property type="entry name" value="CNMP_BINDING_3"/>
    <property type="match status" value="1"/>
</dbReference>
<sequence length="924" mass="103260">MPKKQQQQQKQKQDKNQHDVELNRLVRPSPLSPAHLRSRSPSPSSLNGSTLELPNVPSYPRLPPIVSSPSKQLNSASCQLSGLSNPAFFIEDDSDIPAIRAAESSSLSLRPAVNVEDVDSDHERGGERGAGGGGEGQSHVPQILGPQDPKITTLTVPVTPSGCRQSKGDKDSGRNRIWTKIRTLHSQSEDDDEEGSTHVRAWPSQSSLHSSEDIMRERPASSASQTSTVVNERLQELVRMFKDRTEKAKEKLIDLDSSDEDSIVPSPPQTSTAQPEAQPVVGGEKEEEAGPSGGRGGGGVESGVEEQQSGRCCKVKAPRWILACVHYRFPASIDPFTNLMYVLWMFLVSFAWNWNAWFIPVRWAFPYQTPDNIYYWLLTDYLCDLIYILDMTIFQPRLQFVRGGDIVCDKKEMRKNYMKTKRFKFDLASLVPLEIFYFKTGINPLLRLPRLLKINSFFEFNERLEAILTKAYIYRVIRTTTYLLYCLHCNACLYYWGSAYTGLGSTQWVYNGKGNSYIRCYYFAVKTLITIGGLPDPTTLFEIVFQLINYFVGVFAFSIMIGQMRDVVGAATSGQTYYRTCMDNTIKYMSSYRIPKDVQNRVKTWYNYTWQSQGMLDEQELLTQLPDKMRLDIAIDVNYSIVSKVALFQGCDRQMIFDMLKSLRSVVYLPGDYVCKKGEVGREMYIIKAGEVQVVGGPDGRTVFVTLRAGSVFGEISLLAVGGGNRRTANVIAHGFANLFILDKKDLNEILVHYPESKKLLRKKARKMLTKGKKPEPKEEPKGPPQAPAAPVRPETPKLLRAALEMAERSTGLKGALAKVKEKTNKSSVSLQPSVCSSLPPPSPSCSSGPDRDEDTPSPLSTSSATFRSASRCCNNNNNNNSAMPHSASQCHGDSEEMLTMDQGEESVSETEGNEGRKRKEKKL</sequence>
<keyword evidence="8" id="KW-0142">cGMP-binding</keyword>
<keyword evidence="4" id="KW-0716">Sensory transduction</keyword>
<evidence type="ECO:0000256" key="12">
    <source>
        <dbReference type="ARBA" id="ARBA00023303"/>
    </source>
</evidence>
<feature type="transmembrane region" description="Helical" evidence="17">
    <location>
        <begin position="336"/>
        <end position="354"/>
    </location>
</feature>
<keyword evidence="3" id="KW-0140">cGMP</keyword>
<evidence type="ECO:0000259" key="18">
    <source>
        <dbReference type="PROSITE" id="PS50042"/>
    </source>
</evidence>
<feature type="transmembrane region" description="Helical" evidence="17">
    <location>
        <begin position="374"/>
        <end position="394"/>
    </location>
</feature>
<dbReference type="SMART" id="SM00100">
    <property type="entry name" value="cNMP"/>
    <property type="match status" value="1"/>
</dbReference>
<evidence type="ECO:0000313" key="20">
    <source>
        <dbReference type="RefSeq" id="XP_010778979.1"/>
    </source>
</evidence>
<keyword evidence="19" id="KW-1185">Reference proteome</keyword>
<feature type="compositionally biased region" description="Basic and acidic residues" evidence="16">
    <location>
        <begin position="11"/>
        <end position="24"/>
    </location>
</feature>
<evidence type="ECO:0000256" key="9">
    <source>
        <dbReference type="ARBA" id="ARBA00023065"/>
    </source>
</evidence>
<dbReference type="InterPro" id="IPR014710">
    <property type="entry name" value="RmlC-like_jellyroll"/>
</dbReference>
<dbReference type="OrthoDB" id="421226at2759"/>
<evidence type="ECO:0000256" key="16">
    <source>
        <dbReference type="SAM" id="MobiDB-lite"/>
    </source>
</evidence>
<feature type="compositionally biased region" description="Low complexity" evidence="16">
    <location>
        <begin position="827"/>
        <end position="838"/>
    </location>
</feature>
<evidence type="ECO:0000256" key="7">
    <source>
        <dbReference type="ARBA" id="ARBA00022989"/>
    </source>
</evidence>
<feature type="domain" description="Cyclic nucleotide-binding" evidence="18">
    <location>
        <begin position="647"/>
        <end position="751"/>
    </location>
</feature>
<dbReference type="GeneID" id="104953701"/>
<keyword evidence="13" id="KW-0844">Vision</keyword>
<feature type="compositionally biased region" description="Polar residues" evidence="16">
    <location>
        <begin position="67"/>
        <end position="78"/>
    </location>
</feature>
<feature type="region of interest" description="Disordered" evidence="16">
    <location>
        <begin position="251"/>
        <end position="304"/>
    </location>
</feature>
<dbReference type="Pfam" id="PF00027">
    <property type="entry name" value="cNMP_binding"/>
    <property type="match status" value="1"/>
</dbReference>